<dbReference type="OrthoDB" id="9992527at2759"/>
<dbReference type="PANTHER" id="PTHR35391:SF7">
    <property type="entry name" value="C2H2-TYPE DOMAIN-CONTAINING PROTEIN"/>
    <property type="match status" value="1"/>
</dbReference>
<dbReference type="InterPro" id="IPR013087">
    <property type="entry name" value="Znf_C2H2_type"/>
</dbReference>
<dbReference type="GO" id="GO:0004672">
    <property type="term" value="F:protein kinase activity"/>
    <property type="evidence" value="ECO:0007669"/>
    <property type="project" value="InterPro"/>
</dbReference>
<dbReference type="SUPFAM" id="SSF56112">
    <property type="entry name" value="Protein kinase-like (PK-like)"/>
    <property type="match status" value="1"/>
</dbReference>
<feature type="compositionally biased region" description="Basic and acidic residues" evidence="1">
    <location>
        <begin position="667"/>
        <end position="676"/>
    </location>
</feature>
<dbReference type="SMART" id="SM00220">
    <property type="entry name" value="S_TKc"/>
    <property type="match status" value="1"/>
</dbReference>
<feature type="domain" description="Protein kinase" evidence="2">
    <location>
        <begin position="199"/>
        <end position="535"/>
    </location>
</feature>
<dbReference type="STRING" id="1231657.A0A1Y1YMZ7"/>
<reference evidence="3 4" key="1">
    <citation type="submission" date="2016-07" db="EMBL/GenBank/DDBJ databases">
        <title>Pervasive Adenine N6-methylation of Active Genes in Fungi.</title>
        <authorList>
            <consortium name="DOE Joint Genome Institute"/>
            <person name="Mondo S.J."/>
            <person name="Dannebaum R.O."/>
            <person name="Kuo R.C."/>
            <person name="Labutti K."/>
            <person name="Haridas S."/>
            <person name="Kuo A."/>
            <person name="Salamov A."/>
            <person name="Ahrendt S.R."/>
            <person name="Lipzen A."/>
            <person name="Sullivan W."/>
            <person name="Andreopoulos W.B."/>
            <person name="Clum A."/>
            <person name="Lindquist E."/>
            <person name="Daum C."/>
            <person name="Ramamoorthy G.K."/>
            <person name="Gryganskyi A."/>
            <person name="Culley D."/>
            <person name="Magnuson J.K."/>
            <person name="James T.Y."/>
            <person name="O'Malley M.A."/>
            <person name="Stajich J.E."/>
            <person name="Spatafora J.W."/>
            <person name="Visel A."/>
            <person name="Grigoriev I.V."/>
        </authorList>
    </citation>
    <scope>NUCLEOTIDE SEQUENCE [LARGE SCALE GENOMIC DNA]</scope>
    <source>
        <strain evidence="3 4">CBS 115471</strain>
    </source>
</reference>
<feature type="compositionally biased region" description="Basic and acidic residues" evidence="1">
    <location>
        <begin position="712"/>
        <end position="741"/>
    </location>
</feature>
<organism evidence="3 4">
    <name type="scientific">Clohesyomyces aquaticus</name>
    <dbReference type="NCBI Taxonomy" id="1231657"/>
    <lineage>
        <taxon>Eukaryota</taxon>
        <taxon>Fungi</taxon>
        <taxon>Dikarya</taxon>
        <taxon>Ascomycota</taxon>
        <taxon>Pezizomycotina</taxon>
        <taxon>Dothideomycetes</taxon>
        <taxon>Pleosporomycetidae</taxon>
        <taxon>Pleosporales</taxon>
        <taxon>Lindgomycetaceae</taxon>
        <taxon>Clohesyomyces</taxon>
    </lineage>
</organism>
<dbReference type="Pfam" id="PF00069">
    <property type="entry name" value="Pkinase"/>
    <property type="match status" value="1"/>
</dbReference>
<dbReference type="EMBL" id="MCFA01000206">
    <property type="protein sequence ID" value="ORX98944.1"/>
    <property type="molecule type" value="Genomic_DNA"/>
</dbReference>
<name>A0A1Y1YMZ7_9PLEO</name>
<sequence>MGDSTQEQRSFRNVLDEFKIRLKEEWTRSVSCQRQCKARLPPTACDCKLYIVNVEKLEAWMRRQDSEDTPNTNAGRLVTDLHEKMSHRSAFGLPIDHRPILQRCTLVFSILLALDRGDLIDLFHNAGIYDTYLDLPEHNHGRLRATLRLYHIRESEIDEVVQAFENEKWAYCAPLSHFSLGMDEAFGGGRMIMPFCRRIRVNEKGGTASVSWVAIQEDLISDDKLRDALKKSLHKDEEFGWCFQMALKSYSENRKDLFTWEKESFSAFRNDPDMPIVRYLGCYIHEDGKIPTLETTYNLLLEFGESDLDEYFADVTNIAPVLAPEIILFWESLFKVAVAINKIHNLQIMQGNKVMEYHGWHADIKPDNILQVHGEFKIADFGFSRFSENNGKGEVPKQYIEGGTDTYGAPEFARMKISGTRSEVTQSIDTWSFGCVLSVAATWIVLGFQGIRQYKKLRKTVKGTKTPDGSTTDRFHDGNDVLPEIKRWHNFLRGHLRVADTATPLVLDLIEGHMLQKDPLDRYKFPVLCNELAKVCIKARANLKDLPVYARDMDPAVKHALLEMEEAEESRASSVEITPLTLSVEKGTWHVSADPLQRATRGYHEEIILRHVPLPEMPYRQELLTQDLNATFISGNSFQLDRKEVSSVVESPTLVGEAVPQSPSTLKQERSRRHDGPTFGIPAPYERNSPIPAQPQSQSLSYSKDISSSRYVQEDKAQQQRDYKIRHKSLEPLSEREESQHRRNTRGELGINHSPSAPLSSLVKRNDSRLLANLGVSRSCLNESYRRSELYKNVDHERRRSLSTEVGPSHKSETGIATYQPSNVQELVKLENVKKFRAPRPLSPVEPAVASTSATHAITLSLVARDCDQLLSNILEAGHTPGYKNTLATVEDSRGRLRVWAAGLGCYRDLNDRDSLDYRVRNQREVRDAIGQELSKIVEWATKANRIVNGTVPNRTFVSLSSTFEATQNNELDQLNRGIEAAISVLMRLSTAVRQAATTAESTGTSLRNGQSVIDIWPKLKDRPWLAQRIDGMVADREEKMLRFQTLPTKNPITKTMPIAEVTAAGTNSIKGLKTYVCTFEDCSPALFTSFDKWFRHEMTKHRRDWFCLACKGQEFSTKTTMAAHLTSVHRVDRKTQLAPVIESCHLPKRHLEAGSCPLCDSWIPASRDENNVDEFYRHLLHHFDTELPQTS</sequence>
<dbReference type="InterPro" id="IPR011009">
    <property type="entry name" value="Kinase-like_dom_sf"/>
</dbReference>
<dbReference type="AlphaFoldDB" id="A0A1Y1YMZ7"/>
<keyword evidence="4" id="KW-1185">Reference proteome</keyword>
<evidence type="ECO:0000259" key="2">
    <source>
        <dbReference type="PROSITE" id="PS50011"/>
    </source>
</evidence>
<dbReference type="Gene3D" id="1.10.510.10">
    <property type="entry name" value="Transferase(Phosphotransferase) domain 1"/>
    <property type="match status" value="1"/>
</dbReference>
<proteinExistence type="predicted"/>
<evidence type="ECO:0000313" key="3">
    <source>
        <dbReference type="EMBL" id="ORX98944.1"/>
    </source>
</evidence>
<feature type="compositionally biased region" description="Polar residues" evidence="1">
    <location>
        <begin position="694"/>
        <end position="711"/>
    </location>
</feature>
<dbReference type="SMART" id="SM00355">
    <property type="entry name" value="ZnF_C2H2"/>
    <property type="match status" value="2"/>
</dbReference>
<accession>A0A1Y1YMZ7</accession>
<dbReference type="InterPro" id="IPR000719">
    <property type="entry name" value="Prot_kinase_dom"/>
</dbReference>
<dbReference type="PROSITE" id="PS50011">
    <property type="entry name" value="PROTEIN_KINASE_DOM"/>
    <property type="match status" value="1"/>
</dbReference>
<evidence type="ECO:0000313" key="4">
    <source>
        <dbReference type="Proteomes" id="UP000193144"/>
    </source>
</evidence>
<feature type="region of interest" description="Disordered" evidence="1">
    <location>
        <begin position="650"/>
        <end position="762"/>
    </location>
</feature>
<protein>
    <recommendedName>
        <fullName evidence="2">Protein kinase domain-containing protein</fullName>
    </recommendedName>
</protein>
<dbReference type="PANTHER" id="PTHR35391">
    <property type="entry name" value="C2H2-TYPE DOMAIN-CONTAINING PROTEIN-RELATED"/>
    <property type="match status" value="1"/>
</dbReference>
<dbReference type="GO" id="GO:0005524">
    <property type="term" value="F:ATP binding"/>
    <property type="evidence" value="ECO:0007669"/>
    <property type="project" value="InterPro"/>
</dbReference>
<evidence type="ECO:0000256" key="1">
    <source>
        <dbReference type="SAM" id="MobiDB-lite"/>
    </source>
</evidence>
<comment type="caution">
    <text evidence="3">The sequence shown here is derived from an EMBL/GenBank/DDBJ whole genome shotgun (WGS) entry which is preliminary data.</text>
</comment>
<gene>
    <name evidence="3" type="ORF">BCR34DRAFT_142156</name>
</gene>
<dbReference type="Proteomes" id="UP000193144">
    <property type="component" value="Unassembled WGS sequence"/>
</dbReference>